<name>A0AA35M7K2_9HYPO</name>
<sequence length="160" mass="17225">MKPSITVIATSLALVGRSTAGPWFKLQDADPNPPFQIGKCDKYFNMCNIGSYWIHVGYHREGNGQVKKWEASNAGQRCGANDPCKNAGDKCSYSFTAKTAACSIDSKKLSVVEPPVNVGPKKPAKGAPKKPATGAPKKPVTGASKKARRNLRTEGRARRH</sequence>
<feature type="compositionally biased region" description="Low complexity" evidence="1">
    <location>
        <begin position="129"/>
        <end position="139"/>
    </location>
</feature>
<keyword evidence="4" id="KW-1185">Reference proteome</keyword>
<dbReference type="AlphaFoldDB" id="A0AA35M7K2"/>
<accession>A0AA35M7K2</accession>
<proteinExistence type="predicted"/>
<evidence type="ECO:0000313" key="3">
    <source>
        <dbReference type="EMBL" id="CAI6092017.1"/>
    </source>
</evidence>
<gene>
    <name evidence="3" type="ORF">CCHLO57077_00006178</name>
</gene>
<feature type="region of interest" description="Disordered" evidence="1">
    <location>
        <begin position="113"/>
        <end position="160"/>
    </location>
</feature>
<dbReference type="EMBL" id="CABFNP030001195">
    <property type="protein sequence ID" value="CAI6092017.1"/>
    <property type="molecule type" value="Genomic_DNA"/>
</dbReference>
<dbReference type="Proteomes" id="UP001160390">
    <property type="component" value="Unassembled WGS sequence"/>
</dbReference>
<keyword evidence="2" id="KW-0732">Signal</keyword>
<protein>
    <submittedName>
        <fullName evidence="3">Uncharacterized protein</fullName>
    </submittedName>
</protein>
<feature type="compositionally biased region" description="Basic and acidic residues" evidence="1">
    <location>
        <begin position="151"/>
        <end position="160"/>
    </location>
</feature>
<feature type="chain" id="PRO_5041201475" evidence="2">
    <location>
        <begin position="21"/>
        <end position="160"/>
    </location>
</feature>
<evidence type="ECO:0000256" key="1">
    <source>
        <dbReference type="SAM" id="MobiDB-lite"/>
    </source>
</evidence>
<evidence type="ECO:0000313" key="4">
    <source>
        <dbReference type="Proteomes" id="UP001160390"/>
    </source>
</evidence>
<evidence type="ECO:0000256" key="2">
    <source>
        <dbReference type="SAM" id="SignalP"/>
    </source>
</evidence>
<reference evidence="3" key="1">
    <citation type="submission" date="2023-01" db="EMBL/GenBank/DDBJ databases">
        <authorList>
            <person name="Piombo E."/>
        </authorList>
    </citation>
    <scope>NUCLEOTIDE SEQUENCE</scope>
</reference>
<feature type="signal peptide" evidence="2">
    <location>
        <begin position="1"/>
        <end position="20"/>
    </location>
</feature>
<comment type="caution">
    <text evidence="3">The sequence shown here is derived from an EMBL/GenBank/DDBJ whole genome shotgun (WGS) entry which is preliminary data.</text>
</comment>
<organism evidence="3 4">
    <name type="scientific">Clonostachys chloroleuca</name>
    <dbReference type="NCBI Taxonomy" id="1926264"/>
    <lineage>
        <taxon>Eukaryota</taxon>
        <taxon>Fungi</taxon>
        <taxon>Dikarya</taxon>
        <taxon>Ascomycota</taxon>
        <taxon>Pezizomycotina</taxon>
        <taxon>Sordariomycetes</taxon>
        <taxon>Hypocreomycetidae</taxon>
        <taxon>Hypocreales</taxon>
        <taxon>Bionectriaceae</taxon>
        <taxon>Clonostachys</taxon>
    </lineage>
</organism>